<dbReference type="InterPro" id="IPR052895">
    <property type="entry name" value="HetReg/Transcr_Mod"/>
</dbReference>
<keyword evidence="3" id="KW-1185">Reference proteome</keyword>
<dbReference type="Proteomes" id="UP000664132">
    <property type="component" value="Unassembled WGS sequence"/>
</dbReference>
<accession>A0A8H7TIV5</accession>
<evidence type="ECO:0000313" key="3">
    <source>
        <dbReference type="Proteomes" id="UP000664132"/>
    </source>
</evidence>
<dbReference type="InterPro" id="IPR010730">
    <property type="entry name" value="HET"/>
</dbReference>
<feature type="domain" description="Heterokaryon incompatibility" evidence="1">
    <location>
        <begin position="3"/>
        <end position="137"/>
    </location>
</feature>
<evidence type="ECO:0000259" key="1">
    <source>
        <dbReference type="Pfam" id="PF06985"/>
    </source>
</evidence>
<protein>
    <recommendedName>
        <fullName evidence="1">Heterokaryon incompatibility domain-containing protein</fullName>
    </recommendedName>
</protein>
<proteinExistence type="predicted"/>
<comment type="caution">
    <text evidence="2">The sequence shown here is derived from an EMBL/GenBank/DDBJ whole genome shotgun (WGS) entry which is preliminary data.</text>
</comment>
<dbReference type="OrthoDB" id="3600004at2759"/>
<dbReference type="PANTHER" id="PTHR24148:SF73">
    <property type="entry name" value="HET DOMAIN PROTEIN (AFU_ORTHOLOGUE AFUA_8G01020)"/>
    <property type="match status" value="1"/>
</dbReference>
<sequence>MRERNSQVKLMGKIYSSAWRVRVWLGPESQESGQGLALLERLWNAIGHIEHDILQERKEKRKALEAYAPYSSSAEILQDMKEYTSAWFGFDHDGEFASTETAEKDMAALFYSHKAAWTGLAALVSRRYWTRIWIVQEVILARKIVIHCGKDSLDGVAFVGPAP</sequence>
<name>A0A8H7TIV5_9HELO</name>
<dbReference type="PANTHER" id="PTHR24148">
    <property type="entry name" value="ANKYRIN REPEAT DOMAIN-CONTAINING PROTEIN 39 HOMOLOG-RELATED"/>
    <property type="match status" value="1"/>
</dbReference>
<dbReference type="AlphaFoldDB" id="A0A8H7TIV5"/>
<reference evidence="2" key="1">
    <citation type="submission" date="2021-02" db="EMBL/GenBank/DDBJ databases">
        <title>Genome sequence Cadophora malorum strain M34.</title>
        <authorList>
            <person name="Stefanovic E."/>
            <person name="Vu D."/>
            <person name="Scully C."/>
            <person name="Dijksterhuis J."/>
            <person name="Roader J."/>
            <person name="Houbraken J."/>
        </authorList>
    </citation>
    <scope>NUCLEOTIDE SEQUENCE</scope>
    <source>
        <strain evidence="2">M34</strain>
    </source>
</reference>
<organism evidence="2 3">
    <name type="scientific">Cadophora malorum</name>
    <dbReference type="NCBI Taxonomy" id="108018"/>
    <lineage>
        <taxon>Eukaryota</taxon>
        <taxon>Fungi</taxon>
        <taxon>Dikarya</taxon>
        <taxon>Ascomycota</taxon>
        <taxon>Pezizomycotina</taxon>
        <taxon>Leotiomycetes</taxon>
        <taxon>Helotiales</taxon>
        <taxon>Ploettnerulaceae</taxon>
        <taxon>Cadophora</taxon>
    </lineage>
</organism>
<evidence type="ECO:0000313" key="2">
    <source>
        <dbReference type="EMBL" id="KAG4420032.1"/>
    </source>
</evidence>
<gene>
    <name evidence="2" type="ORF">IFR04_006791</name>
</gene>
<dbReference type="EMBL" id="JAFJYH010000092">
    <property type="protein sequence ID" value="KAG4420032.1"/>
    <property type="molecule type" value="Genomic_DNA"/>
</dbReference>
<dbReference type="Pfam" id="PF06985">
    <property type="entry name" value="HET"/>
    <property type="match status" value="1"/>
</dbReference>